<keyword evidence="3" id="KW-1185">Reference proteome</keyword>
<evidence type="ECO:0000313" key="3">
    <source>
        <dbReference type="Proteomes" id="UP000677803"/>
    </source>
</evidence>
<dbReference type="OrthoDB" id="8547757at2759"/>
<protein>
    <submittedName>
        <fullName evidence="2">(Atlantic silverside) hypothetical protein</fullName>
    </submittedName>
</protein>
<organism evidence="2 3">
    <name type="scientific">Menidia menidia</name>
    <name type="common">Atlantic silverside</name>
    <dbReference type="NCBI Taxonomy" id="238744"/>
    <lineage>
        <taxon>Eukaryota</taxon>
        <taxon>Metazoa</taxon>
        <taxon>Chordata</taxon>
        <taxon>Craniata</taxon>
        <taxon>Vertebrata</taxon>
        <taxon>Euteleostomi</taxon>
        <taxon>Actinopterygii</taxon>
        <taxon>Neopterygii</taxon>
        <taxon>Teleostei</taxon>
        <taxon>Neoteleostei</taxon>
        <taxon>Acanthomorphata</taxon>
        <taxon>Ovalentaria</taxon>
        <taxon>Atherinomorphae</taxon>
        <taxon>Atheriniformes</taxon>
        <taxon>Atherinopsidae</taxon>
        <taxon>Menidiinae</taxon>
        <taxon>Menidia</taxon>
    </lineage>
</organism>
<evidence type="ECO:0000313" key="2">
    <source>
        <dbReference type="EMBL" id="CAG6016682.1"/>
    </source>
</evidence>
<reference evidence="2" key="1">
    <citation type="submission" date="2021-05" db="EMBL/GenBank/DDBJ databases">
        <authorList>
            <person name="Tigano A."/>
        </authorList>
    </citation>
    <scope>NUCLEOTIDE SEQUENCE</scope>
</reference>
<keyword evidence="1" id="KW-0732">Signal</keyword>
<feature type="signal peptide" evidence="1">
    <location>
        <begin position="1"/>
        <end position="22"/>
    </location>
</feature>
<gene>
    <name evidence="2" type="ORF">MMEN_LOCUS20445</name>
</gene>
<accession>A0A8S4BQS3</accession>
<name>A0A8S4BQS3_9TELE</name>
<sequence>MPALRPPASLLLALLCAAAAAAGRQQSDLYLACVTHSSFLYYSCSREPRPCSASALTDGICTDVRSQLHSDAEIKTLTVWFTSPPNVSRLLNNSDVRHLTLIRCGAGGAKAASGLPPDEHFAVKRLERLTVIKLPERPFPHCPEANRAWNADLNANSDRDNDFLFDADRYSRDRDTNMDLGADTSRDALAASQIQDIFLGRELGAAFHEQVRLGIIHSSALDWGAALKAYTVQTHMGSDGTLPFPGLKLSKLEDASVIYVSFVY</sequence>
<proteinExistence type="predicted"/>
<dbReference type="AlphaFoldDB" id="A0A8S4BQS3"/>
<comment type="caution">
    <text evidence="2">The sequence shown here is derived from an EMBL/GenBank/DDBJ whole genome shotgun (WGS) entry which is preliminary data.</text>
</comment>
<evidence type="ECO:0000256" key="1">
    <source>
        <dbReference type="SAM" id="SignalP"/>
    </source>
</evidence>
<feature type="chain" id="PRO_5035936124" evidence="1">
    <location>
        <begin position="23"/>
        <end position="264"/>
    </location>
</feature>
<dbReference type="EMBL" id="CAJRST010039999">
    <property type="protein sequence ID" value="CAG6016682.1"/>
    <property type="molecule type" value="Genomic_DNA"/>
</dbReference>
<dbReference type="Proteomes" id="UP000677803">
    <property type="component" value="Unassembled WGS sequence"/>
</dbReference>